<proteinExistence type="predicted"/>
<name>A0A0G2GFI4_PHACM</name>
<dbReference type="EMBL" id="LCWF01000173">
    <property type="protein sequence ID" value="KKY15780.1"/>
    <property type="molecule type" value="Genomic_DNA"/>
</dbReference>
<gene>
    <name evidence="3" type="ORF">UCRPC4_g06133</name>
</gene>
<keyword evidence="1" id="KW-0812">Transmembrane</keyword>
<protein>
    <recommendedName>
        <fullName evidence="5">Arylsulfotransferase</fullName>
    </recommendedName>
</protein>
<dbReference type="AlphaFoldDB" id="A0A0G2GFI4"/>
<comment type="caution">
    <text evidence="3">The sequence shown here is derived from an EMBL/GenBank/DDBJ whole genome shotgun (WGS) entry which is preliminary data.</text>
</comment>
<feature type="transmembrane region" description="Helical" evidence="1">
    <location>
        <begin position="535"/>
        <end position="555"/>
    </location>
</feature>
<dbReference type="Proteomes" id="UP000053317">
    <property type="component" value="Unassembled WGS sequence"/>
</dbReference>
<dbReference type="InterPro" id="IPR053143">
    <property type="entry name" value="Arylsulfate_ST"/>
</dbReference>
<keyword evidence="4" id="KW-1185">Reference proteome</keyword>
<organism evidence="3 4">
    <name type="scientific">Phaeomoniella chlamydospora</name>
    <name type="common">Phaeoacremonium chlamydosporum</name>
    <dbReference type="NCBI Taxonomy" id="158046"/>
    <lineage>
        <taxon>Eukaryota</taxon>
        <taxon>Fungi</taxon>
        <taxon>Dikarya</taxon>
        <taxon>Ascomycota</taxon>
        <taxon>Pezizomycotina</taxon>
        <taxon>Eurotiomycetes</taxon>
        <taxon>Chaetothyriomycetidae</taxon>
        <taxon>Phaeomoniellales</taxon>
        <taxon>Phaeomoniellaceae</taxon>
        <taxon>Phaeomoniella</taxon>
    </lineage>
</organism>
<evidence type="ECO:0000313" key="3">
    <source>
        <dbReference type="EMBL" id="KKY15780.1"/>
    </source>
</evidence>
<evidence type="ECO:0008006" key="5">
    <source>
        <dbReference type="Google" id="ProtNLM"/>
    </source>
</evidence>
<dbReference type="Pfam" id="PF14269">
    <property type="entry name" value="Arylsulfotran_2"/>
    <property type="match status" value="1"/>
</dbReference>
<reference evidence="3 4" key="1">
    <citation type="submission" date="2015-05" db="EMBL/GenBank/DDBJ databases">
        <title>Distinctive expansion of gene families associated with plant cell wall degradation and secondary metabolism in the genomes of grapevine trunk pathogens.</title>
        <authorList>
            <person name="Lawrence D.P."/>
            <person name="Travadon R."/>
            <person name="Rolshausen P.E."/>
            <person name="Baumgartner K."/>
        </authorList>
    </citation>
    <scope>NUCLEOTIDE SEQUENCE [LARGE SCALE GENOMIC DNA]</scope>
    <source>
        <strain evidence="3">UCRPC4</strain>
    </source>
</reference>
<evidence type="ECO:0000313" key="4">
    <source>
        <dbReference type="Proteomes" id="UP000053317"/>
    </source>
</evidence>
<keyword evidence="1" id="KW-1133">Transmembrane helix</keyword>
<dbReference type="InterPro" id="IPR039535">
    <property type="entry name" value="ASST-like"/>
</dbReference>
<dbReference type="PANTHER" id="PTHR35340">
    <property type="entry name" value="PQQ ENZYME REPEAT PROTEIN-RELATED"/>
    <property type="match status" value="1"/>
</dbReference>
<evidence type="ECO:0000256" key="1">
    <source>
        <dbReference type="SAM" id="Phobius"/>
    </source>
</evidence>
<feature type="chain" id="PRO_5002544802" description="Arylsulfotransferase" evidence="2">
    <location>
        <begin position="23"/>
        <end position="581"/>
    </location>
</feature>
<accession>A0A0G2GFI4</accession>
<keyword evidence="1" id="KW-0472">Membrane</keyword>
<evidence type="ECO:0000256" key="2">
    <source>
        <dbReference type="SAM" id="SignalP"/>
    </source>
</evidence>
<keyword evidence="2" id="KW-0732">Signal</keyword>
<sequence length="581" mass="65570">MRPLFWLWMSLVALSESTSISADHSYWYDWGVYGAYPQRTYESFGAASPWTNILKYDSRCDDGHVFIGPRGLSVPTPGPIILDKKGDLVWMETKWGQAMDLKVQSYQGNDYITFWTGTDNGTFGEGHYLMVKHLRNGFNIANRRLIIEQLDSSYEIFKIVKPADNLTGDLHEFRITDTGTALMTIYERRAADLTVYGIPQGWIYDSLFQEIDLATGDLLFQWRASDHYAINESRAPIRSFGREPTNGFDFFHINSIDKDNAGNYLISSRYMCALTYINQKGEIIWQLGGDKNNFTDLSGGAATNFTWQHHASWYENNSLTIFDNGAYDKLHTAEYSRGLLVGLDYANMTATLVKDYVAPQHLLVPSQGSMQMLQDTGNVLVGWGHTPAYTEFSADGEVLCDVHIGAVSISFLGWCKNYRTFKSQWTGRPKTVPSVAMRPKEGILYVSWNGATDVEHWVLQSGAGQDDEAFVDIIAVTKESFETEILVPDEVQEYLRVAAVDQSGNVLAYSKPVSKRVETKTPPMTAPSQGSRISIFQLLVTTCALVFVIILFLFFRSAILRGFNRVVRRAVPYKYQELPTS</sequence>
<feature type="signal peptide" evidence="2">
    <location>
        <begin position="1"/>
        <end position="22"/>
    </location>
</feature>
<dbReference type="PANTHER" id="PTHR35340:SF5">
    <property type="entry name" value="ASST-DOMAIN-CONTAINING PROTEIN"/>
    <property type="match status" value="1"/>
</dbReference>
<dbReference type="OrthoDB" id="5427350at2759"/>
<reference evidence="3 4" key="2">
    <citation type="submission" date="2015-05" db="EMBL/GenBank/DDBJ databases">
        <authorList>
            <person name="Morales-Cruz A."/>
            <person name="Amrine K.C."/>
            <person name="Cantu D."/>
        </authorList>
    </citation>
    <scope>NUCLEOTIDE SEQUENCE [LARGE SCALE GENOMIC DNA]</scope>
    <source>
        <strain evidence="3">UCRPC4</strain>
    </source>
</reference>